<reference evidence="1 2" key="1">
    <citation type="journal article" date="2016" name="Nat. Commun.">
        <title>Thousands of microbial genomes shed light on interconnected biogeochemical processes in an aquifer system.</title>
        <authorList>
            <person name="Anantharaman K."/>
            <person name="Brown C.T."/>
            <person name="Hug L.A."/>
            <person name="Sharon I."/>
            <person name="Castelle C.J."/>
            <person name="Probst A.J."/>
            <person name="Thomas B.C."/>
            <person name="Singh A."/>
            <person name="Wilkins M.J."/>
            <person name="Karaoz U."/>
            <person name="Brodie E.L."/>
            <person name="Williams K.H."/>
            <person name="Hubbard S.S."/>
            <person name="Banfield J.F."/>
        </authorList>
    </citation>
    <scope>NUCLEOTIDE SEQUENCE [LARGE SCALE GENOMIC DNA]</scope>
</reference>
<comment type="caution">
    <text evidence="1">The sequence shown here is derived from an EMBL/GenBank/DDBJ whole genome shotgun (WGS) entry which is preliminary data.</text>
</comment>
<dbReference type="SUPFAM" id="SSF53955">
    <property type="entry name" value="Lysozyme-like"/>
    <property type="match status" value="1"/>
</dbReference>
<evidence type="ECO:0000313" key="2">
    <source>
        <dbReference type="Proteomes" id="UP000176609"/>
    </source>
</evidence>
<dbReference type="EMBL" id="MFJR01000007">
    <property type="protein sequence ID" value="OGG26904.1"/>
    <property type="molecule type" value="Genomic_DNA"/>
</dbReference>
<dbReference type="Proteomes" id="UP000176609">
    <property type="component" value="Unassembled WGS sequence"/>
</dbReference>
<gene>
    <name evidence="1" type="ORF">A2960_02025</name>
</gene>
<name>A0A1F6AQD4_9BACT</name>
<accession>A0A1F6AQD4</accession>
<sequence length="177" mass="20280">MKQIIVFLFIIIFFISASKITASSISGSSAALVRVYLNNDMEDIRVTKMTYFLLKYNSPLATHSRLLVEASDNYELPWTLVASIAGVESGFCKKMAKVSYNCWGWKNGRHNFNSFEDGIFTVSRNLRSKYFNRGITTPELMAPIYAPPSKTWSINVRYYMNLLEIMPSENYPLQIDL</sequence>
<organism evidence="1 2">
    <name type="scientific">Candidatus Gottesmanbacteria bacterium RIFCSPLOWO2_01_FULL_39_12b</name>
    <dbReference type="NCBI Taxonomy" id="1798388"/>
    <lineage>
        <taxon>Bacteria</taxon>
        <taxon>Candidatus Gottesmaniibacteriota</taxon>
    </lineage>
</organism>
<protein>
    <recommendedName>
        <fullName evidence="3">Mannosyl-glycoprotein endo-beta-N-acetylglucosamidase-like domain-containing protein</fullName>
    </recommendedName>
</protein>
<dbReference type="InterPro" id="IPR023346">
    <property type="entry name" value="Lysozyme-like_dom_sf"/>
</dbReference>
<evidence type="ECO:0000313" key="1">
    <source>
        <dbReference type="EMBL" id="OGG26904.1"/>
    </source>
</evidence>
<proteinExistence type="predicted"/>
<dbReference type="AlphaFoldDB" id="A0A1F6AQD4"/>
<evidence type="ECO:0008006" key="3">
    <source>
        <dbReference type="Google" id="ProtNLM"/>
    </source>
</evidence>